<dbReference type="InterPro" id="IPR036179">
    <property type="entry name" value="Ig-like_dom_sf"/>
</dbReference>
<dbReference type="PANTHER" id="PTHR45080">
    <property type="entry name" value="CONTACTIN 5"/>
    <property type="match status" value="1"/>
</dbReference>
<gene>
    <name evidence="4" type="ORF">OKA104_LOCUS53019</name>
</gene>
<name>A0A820R3Y9_9BILA</name>
<dbReference type="InterPro" id="IPR013098">
    <property type="entry name" value="Ig_I-set"/>
</dbReference>
<evidence type="ECO:0000256" key="1">
    <source>
        <dbReference type="ARBA" id="ARBA00022729"/>
    </source>
</evidence>
<comment type="caution">
    <text evidence="4">The sequence shown here is derived from an EMBL/GenBank/DDBJ whole genome shotgun (WGS) entry which is preliminary data.</text>
</comment>
<dbReference type="Proteomes" id="UP000663881">
    <property type="component" value="Unassembled WGS sequence"/>
</dbReference>
<evidence type="ECO:0000259" key="3">
    <source>
        <dbReference type="PROSITE" id="PS50835"/>
    </source>
</evidence>
<dbReference type="InterPro" id="IPR007110">
    <property type="entry name" value="Ig-like_dom"/>
</dbReference>
<dbReference type="Gene3D" id="2.60.40.10">
    <property type="entry name" value="Immunoglobulins"/>
    <property type="match status" value="2"/>
</dbReference>
<evidence type="ECO:0000313" key="5">
    <source>
        <dbReference type="Proteomes" id="UP000663881"/>
    </source>
</evidence>
<feature type="domain" description="Ig-like" evidence="3">
    <location>
        <begin position="56"/>
        <end position="142"/>
    </location>
</feature>
<dbReference type="Pfam" id="PF07679">
    <property type="entry name" value="I-set"/>
    <property type="match status" value="2"/>
</dbReference>
<sequence>IPLNQPGVKIIEEGDIYKLIIDKATEKDQGEYSVVIQNPGGQVKSKKTNVTVTKSPEFISKPTDTTVKQGETATIQCEIDALPLPKITLLRDGKPLTPKDGIEQTFDASTRRLTITAKNARVDQSGPITCKLENPIGSTETS</sequence>
<dbReference type="InterPro" id="IPR050958">
    <property type="entry name" value="Cell_Adh-Cytoskel_Orgn"/>
</dbReference>
<evidence type="ECO:0000313" key="4">
    <source>
        <dbReference type="EMBL" id="CAF4429919.1"/>
    </source>
</evidence>
<dbReference type="InterPro" id="IPR003598">
    <property type="entry name" value="Ig_sub2"/>
</dbReference>
<dbReference type="SMART" id="SM00408">
    <property type="entry name" value="IGc2"/>
    <property type="match status" value="1"/>
</dbReference>
<keyword evidence="2" id="KW-1015">Disulfide bond</keyword>
<accession>A0A820R3Y9</accession>
<dbReference type="SUPFAM" id="SSF48726">
    <property type="entry name" value="Immunoglobulin"/>
    <property type="match status" value="2"/>
</dbReference>
<reference evidence="4" key="1">
    <citation type="submission" date="2021-02" db="EMBL/GenBank/DDBJ databases">
        <authorList>
            <person name="Nowell W R."/>
        </authorList>
    </citation>
    <scope>NUCLEOTIDE SEQUENCE</scope>
</reference>
<dbReference type="GO" id="GO:0005886">
    <property type="term" value="C:plasma membrane"/>
    <property type="evidence" value="ECO:0007669"/>
    <property type="project" value="TreeGrafter"/>
</dbReference>
<dbReference type="EMBL" id="CAJOAY010032053">
    <property type="protein sequence ID" value="CAF4429919.1"/>
    <property type="molecule type" value="Genomic_DNA"/>
</dbReference>
<feature type="non-terminal residue" evidence="4">
    <location>
        <position position="142"/>
    </location>
</feature>
<dbReference type="PANTHER" id="PTHR45080:SF8">
    <property type="entry name" value="IG-LIKE DOMAIN-CONTAINING PROTEIN"/>
    <property type="match status" value="1"/>
</dbReference>
<organism evidence="4 5">
    <name type="scientific">Adineta steineri</name>
    <dbReference type="NCBI Taxonomy" id="433720"/>
    <lineage>
        <taxon>Eukaryota</taxon>
        <taxon>Metazoa</taxon>
        <taxon>Spiralia</taxon>
        <taxon>Gnathifera</taxon>
        <taxon>Rotifera</taxon>
        <taxon>Eurotatoria</taxon>
        <taxon>Bdelloidea</taxon>
        <taxon>Adinetida</taxon>
        <taxon>Adinetidae</taxon>
        <taxon>Adineta</taxon>
    </lineage>
</organism>
<evidence type="ECO:0000256" key="2">
    <source>
        <dbReference type="ARBA" id="ARBA00023157"/>
    </source>
</evidence>
<protein>
    <recommendedName>
        <fullName evidence="3">Ig-like domain-containing protein</fullName>
    </recommendedName>
</protein>
<keyword evidence="1" id="KW-0732">Signal</keyword>
<proteinExistence type="predicted"/>
<dbReference type="AlphaFoldDB" id="A0A820R3Y9"/>
<dbReference type="GO" id="GO:0007156">
    <property type="term" value="P:homophilic cell adhesion via plasma membrane adhesion molecules"/>
    <property type="evidence" value="ECO:0007669"/>
    <property type="project" value="TreeGrafter"/>
</dbReference>
<dbReference type="PROSITE" id="PS50835">
    <property type="entry name" value="IG_LIKE"/>
    <property type="match status" value="1"/>
</dbReference>
<feature type="non-terminal residue" evidence="4">
    <location>
        <position position="1"/>
    </location>
</feature>
<dbReference type="InterPro" id="IPR013783">
    <property type="entry name" value="Ig-like_fold"/>
</dbReference>